<sequence>MEFVNSLEGGGISVKVVRDLKEDEAVAAIPKAACLTIKNSQACELIESMDLGGILGLSVALMYEKGLGESSPLAGYLQLLTESECVHLLWKLDEVDRFLQDTELHKVKLL</sequence>
<evidence type="ECO:0000313" key="2">
    <source>
        <dbReference type="Proteomes" id="UP001497516"/>
    </source>
</evidence>
<dbReference type="GO" id="GO:0016279">
    <property type="term" value="F:protein-lysine N-methyltransferase activity"/>
    <property type="evidence" value="ECO:0007669"/>
    <property type="project" value="TreeGrafter"/>
</dbReference>
<dbReference type="GO" id="GO:0005634">
    <property type="term" value="C:nucleus"/>
    <property type="evidence" value="ECO:0007669"/>
    <property type="project" value="TreeGrafter"/>
</dbReference>
<dbReference type="Gene3D" id="3.90.1410.10">
    <property type="entry name" value="set domain protein methyltransferase, domain 1"/>
    <property type="match status" value="1"/>
</dbReference>
<reference evidence="1 2" key="1">
    <citation type="submission" date="2024-04" db="EMBL/GenBank/DDBJ databases">
        <authorList>
            <person name="Fracassetti M."/>
        </authorList>
    </citation>
    <scope>NUCLEOTIDE SEQUENCE [LARGE SCALE GENOMIC DNA]</scope>
</reference>
<dbReference type="InterPro" id="IPR046341">
    <property type="entry name" value="SET_dom_sf"/>
</dbReference>
<gene>
    <name evidence="1" type="ORF">LTRI10_LOCUS22546</name>
</gene>
<keyword evidence="2" id="KW-1185">Reference proteome</keyword>
<evidence type="ECO:0000313" key="1">
    <source>
        <dbReference type="EMBL" id="CAL1381145.1"/>
    </source>
</evidence>
<dbReference type="Proteomes" id="UP001497516">
    <property type="component" value="Chromosome 4"/>
</dbReference>
<dbReference type="PANTHER" id="PTHR13271">
    <property type="entry name" value="UNCHARACTERIZED PUTATIVE METHYLTRANSFERASE"/>
    <property type="match status" value="1"/>
</dbReference>
<dbReference type="EMBL" id="OZ034817">
    <property type="protein sequence ID" value="CAL1381145.1"/>
    <property type="molecule type" value="Genomic_DNA"/>
</dbReference>
<dbReference type="InterPro" id="IPR050600">
    <property type="entry name" value="SETD3_SETD6_MTase"/>
</dbReference>
<organism evidence="1 2">
    <name type="scientific">Linum trigynum</name>
    <dbReference type="NCBI Taxonomy" id="586398"/>
    <lineage>
        <taxon>Eukaryota</taxon>
        <taxon>Viridiplantae</taxon>
        <taxon>Streptophyta</taxon>
        <taxon>Embryophyta</taxon>
        <taxon>Tracheophyta</taxon>
        <taxon>Spermatophyta</taxon>
        <taxon>Magnoliopsida</taxon>
        <taxon>eudicotyledons</taxon>
        <taxon>Gunneridae</taxon>
        <taxon>Pentapetalae</taxon>
        <taxon>rosids</taxon>
        <taxon>fabids</taxon>
        <taxon>Malpighiales</taxon>
        <taxon>Linaceae</taxon>
        <taxon>Linum</taxon>
    </lineage>
</organism>
<accession>A0AAV2E6G1</accession>
<name>A0AAV2E6G1_9ROSI</name>
<dbReference type="PANTHER" id="PTHR13271:SF34">
    <property type="entry name" value="N-LYSINE METHYLTRANSFERASE SETD6"/>
    <property type="match status" value="1"/>
</dbReference>
<dbReference type="SUPFAM" id="SSF82199">
    <property type="entry name" value="SET domain"/>
    <property type="match status" value="1"/>
</dbReference>
<protein>
    <submittedName>
        <fullName evidence="1">Uncharacterized protein</fullName>
    </submittedName>
</protein>
<dbReference type="AlphaFoldDB" id="A0AAV2E6G1"/>
<proteinExistence type="predicted"/>